<name>A0ABX1WQL3_9BACT</name>
<gene>
    <name evidence="2" type="ORF">ELS83_01005</name>
</gene>
<evidence type="ECO:0008006" key="4">
    <source>
        <dbReference type="Google" id="ProtNLM"/>
    </source>
</evidence>
<protein>
    <recommendedName>
        <fullName evidence="4">Peptidase</fullName>
    </recommendedName>
</protein>
<dbReference type="EMBL" id="RZNH01000001">
    <property type="protein sequence ID" value="NOU58376.1"/>
    <property type="molecule type" value="Genomic_DNA"/>
</dbReference>
<comment type="caution">
    <text evidence="2">The sequence shown here is derived from an EMBL/GenBank/DDBJ whole genome shotgun (WGS) entry which is preliminary data.</text>
</comment>
<feature type="transmembrane region" description="Helical" evidence="1">
    <location>
        <begin position="138"/>
        <end position="158"/>
    </location>
</feature>
<evidence type="ECO:0000313" key="3">
    <source>
        <dbReference type="Proteomes" id="UP000732105"/>
    </source>
</evidence>
<organism evidence="2 3">
    <name type="scientific">Marinifilum caeruleilacunae</name>
    <dbReference type="NCBI Taxonomy" id="2499076"/>
    <lineage>
        <taxon>Bacteria</taxon>
        <taxon>Pseudomonadati</taxon>
        <taxon>Bacteroidota</taxon>
        <taxon>Bacteroidia</taxon>
        <taxon>Marinilabiliales</taxon>
        <taxon>Marinifilaceae</taxon>
    </lineage>
</organism>
<dbReference type="PANTHER" id="PTHR40115">
    <property type="entry name" value="INNER MEMBRANE PROTEIN WITH PEPSY TM HELIX"/>
    <property type="match status" value="1"/>
</dbReference>
<keyword evidence="1" id="KW-0812">Transmembrane</keyword>
<dbReference type="InterPro" id="IPR032307">
    <property type="entry name" value="PepSY_TM-like_2"/>
</dbReference>
<feature type="transmembrane region" description="Helical" evidence="1">
    <location>
        <begin position="170"/>
        <end position="186"/>
    </location>
</feature>
<evidence type="ECO:0000256" key="1">
    <source>
        <dbReference type="SAM" id="Phobius"/>
    </source>
</evidence>
<evidence type="ECO:0000313" key="2">
    <source>
        <dbReference type="EMBL" id="NOU58376.1"/>
    </source>
</evidence>
<feature type="transmembrane region" description="Helical" evidence="1">
    <location>
        <begin position="24"/>
        <end position="44"/>
    </location>
</feature>
<keyword evidence="3" id="KW-1185">Reference proteome</keyword>
<dbReference type="PANTHER" id="PTHR40115:SF1">
    <property type="entry name" value="INNER MEMBRANE PROTEIN WITH PEPSY TM HELIX"/>
    <property type="match status" value="1"/>
</dbReference>
<proteinExistence type="predicted"/>
<dbReference type="Pfam" id="PF16357">
    <property type="entry name" value="PepSY_TM_like_2"/>
    <property type="match status" value="1"/>
</dbReference>
<accession>A0ABX1WQL3</accession>
<keyword evidence="1" id="KW-1133">Transmembrane helix</keyword>
<reference evidence="2 3" key="1">
    <citation type="submission" date="2018-12" db="EMBL/GenBank/DDBJ databases">
        <title>Marinifilum JC070 sp. nov., a marine bacterium isolated from Yongle Blue Hole in the South China Sea.</title>
        <authorList>
            <person name="Fu T."/>
        </authorList>
    </citation>
    <scope>NUCLEOTIDE SEQUENCE [LARGE SCALE GENOMIC DNA]</scope>
    <source>
        <strain evidence="2 3">JC070</strain>
    </source>
</reference>
<dbReference type="Proteomes" id="UP000732105">
    <property type="component" value="Unassembled WGS sequence"/>
</dbReference>
<keyword evidence="1" id="KW-0472">Membrane</keyword>
<sequence>MEPLMKLWNKKLFNKNIRSLHRDLGYLFIGLTLIYALSGILLILKKDEQNPSYREIVLEKNTKANLTPDELKTYWENGFGDAPKLNRIIPAGEVYNLYVKGGLGEYHPHNGKLKVTTYKKIPVYKFVNDIHYNSGQRFSSIGIVYAIVLIFFAISGAIMVKGKKGFKKRGVWLMIIGFIIPVLLFFCS</sequence>